<accession>A0A8H3IHR8</accession>
<comment type="caution">
    <text evidence="6">The sequence shown here is derived from an EMBL/GenBank/DDBJ whole genome shotgun (WGS) entry which is preliminary data.</text>
</comment>
<dbReference type="Proteomes" id="UP000664169">
    <property type="component" value="Unassembled WGS sequence"/>
</dbReference>
<comment type="similarity">
    <text evidence="2">Belongs to the RRP17 family.</text>
</comment>
<keyword evidence="3" id="KW-0175">Coiled coil</keyword>
<keyword evidence="7" id="KW-1185">Reference proteome</keyword>
<evidence type="ECO:0008006" key="8">
    <source>
        <dbReference type="Google" id="ProtNLM"/>
    </source>
</evidence>
<dbReference type="Pfam" id="PF09805">
    <property type="entry name" value="Nop25"/>
    <property type="match status" value="1"/>
</dbReference>
<organism evidence="6 7">
    <name type="scientific">Gomphillus americanus</name>
    <dbReference type="NCBI Taxonomy" id="1940652"/>
    <lineage>
        <taxon>Eukaryota</taxon>
        <taxon>Fungi</taxon>
        <taxon>Dikarya</taxon>
        <taxon>Ascomycota</taxon>
        <taxon>Pezizomycotina</taxon>
        <taxon>Lecanoromycetes</taxon>
        <taxon>OSLEUM clade</taxon>
        <taxon>Ostropomycetidae</taxon>
        <taxon>Ostropales</taxon>
        <taxon>Graphidaceae</taxon>
        <taxon>Gomphilloideae</taxon>
        <taxon>Gomphillus</taxon>
    </lineage>
</organism>
<dbReference type="GO" id="GO:0005730">
    <property type="term" value="C:nucleolus"/>
    <property type="evidence" value="ECO:0007669"/>
    <property type="project" value="UniProtKB-SubCell"/>
</dbReference>
<evidence type="ECO:0000256" key="3">
    <source>
        <dbReference type="ARBA" id="ARBA00023054"/>
    </source>
</evidence>
<protein>
    <recommendedName>
        <fullName evidence="8">Nucleolar protein 12</fullName>
    </recommendedName>
</protein>
<dbReference type="OrthoDB" id="551633at2759"/>
<feature type="compositionally biased region" description="Basic residues" evidence="5">
    <location>
        <begin position="212"/>
        <end position="221"/>
    </location>
</feature>
<name>A0A8H3IHR8_9LECA</name>
<proteinExistence type="inferred from homology"/>
<evidence type="ECO:0000256" key="4">
    <source>
        <dbReference type="ARBA" id="ARBA00023242"/>
    </source>
</evidence>
<feature type="region of interest" description="Disordered" evidence="5">
    <location>
        <begin position="81"/>
        <end position="221"/>
    </location>
</feature>
<keyword evidence="4" id="KW-0539">Nucleus</keyword>
<dbReference type="AlphaFoldDB" id="A0A8H3IHR8"/>
<dbReference type="InterPro" id="IPR019186">
    <property type="entry name" value="Nucleolar_protein_12"/>
</dbReference>
<evidence type="ECO:0000256" key="5">
    <source>
        <dbReference type="SAM" id="MobiDB-lite"/>
    </source>
</evidence>
<dbReference type="GO" id="GO:0019843">
    <property type="term" value="F:rRNA binding"/>
    <property type="evidence" value="ECO:0007669"/>
    <property type="project" value="TreeGrafter"/>
</dbReference>
<dbReference type="PANTHER" id="PTHR14577:SF0">
    <property type="entry name" value="NUCLEOLAR PROTEIN 12"/>
    <property type="match status" value="1"/>
</dbReference>
<feature type="compositionally biased region" description="Basic and acidic residues" evidence="5">
    <location>
        <begin position="191"/>
        <end position="208"/>
    </location>
</feature>
<comment type="subcellular location">
    <subcellularLocation>
        <location evidence="1">Nucleus</location>
        <location evidence="1">Nucleolus</location>
    </subcellularLocation>
</comment>
<sequence>MSHFKSLKRKRFNQPEEIAFDFSARQDYLTGFHKRKLERAKHALDISIRKAKEIKLETRRQLRAERKAELERYVKSVDEMIAKDDESWGSSDADGPPKDNGTHDEKLQPLDHEDNYSDEDRYTTVLIEEVDVTRQGLKKLDREEEEDEANAQQQSQSPGGRLTEDKGSTSKKRRWTKNAPNRDKTKKKRPRYEAKAERKITRSKERSGGMKAKAKRKGRYT</sequence>
<gene>
    <name evidence="6" type="ORF">GOMPHAMPRED_001703</name>
</gene>
<feature type="compositionally biased region" description="Basic and acidic residues" evidence="5">
    <location>
        <begin position="95"/>
        <end position="122"/>
    </location>
</feature>
<evidence type="ECO:0000313" key="6">
    <source>
        <dbReference type="EMBL" id="CAF9919193.1"/>
    </source>
</evidence>
<dbReference type="PANTHER" id="PTHR14577">
    <property type="entry name" value="NUCLEOLAR PROTEIN 12"/>
    <property type="match status" value="1"/>
</dbReference>
<dbReference type="EMBL" id="CAJPDQ010000014">
    <property type="protein sequence ID" value="CAF9919193.1"/>
    <property type="molecule type" value="Genomic_DNA"/>
</dbReference>
<evidence type="ECO:0000256" key="2">
    <source>
        <dbReference type="ARBA" id="ARBA00007175"/>
    </source>
</evidence>
<evidence type="ECO:0000256" key="1">
    <source>
        <dbReference type="ARBA" id="ARBA00004604"/>
    </source>
</evidence>
<evidence type="ECO:0000313" key="7">
    <source>
        <dbReference type="Proteomes" id="UP000664169"/>
    </source>
</evidence>
<reference evidence="6" key="1">
    <citation type="submission" date="2021-03" db="EMBL/GenBank/DDBJ databases">
        <authorList>
            <person name="Tagirdzhanova G."/>
        </authorList>
    </citation>
    <scope>NUCLEOTIDE SEQUENCE</scope>
</reference>